<dbReference type="InterPro" id="IPR018088">
    <property type="entry name" value="Chalcone/stilbene_synthase_AS"/>
</dbReference>
<dbReference type="Pfam" id="PF00195">
    <property type="entry name" value="Chal_sti_synt_N"/>
    <property type="match status" value="1"/>
</dbReference>
<feature type="active site" description="Acyl-thioester intermediate" evidence="6">
    <location>
        <position position="159"/>
    </location>
</feature>
<evidence type="ECO:0000256" key="6">
    <source>
        <dbReference type="PIRSR" id="PIRSR000451-1"/>
    </source>
</evidence>
<feature type="domain" description="Beta-ketoacyl-[acyl-carrier-protein] synthase III C-terminal" evidence="8">
    <location>
        <begin position="247"/>
        <end position="330"/>
    </location>
</feature>
<dbReference type="Pfam" id="PF08541">
    <property type="entry name" value="ACP_syn_III_C"/>
    <property type="match status" value="1"/>
</dbReference>
<dbReference type="Proteomes" id="UP000250321">
    <property type="component" value="Unassembled WGS sequence"/>
</dbReference>
<evidence type="ECO:0000256" key="5">
    <source>
        <dbReference type="ARBA" id="ARBA00023315"/>
    </source>
</evidence>
<dbReference type="STRING" id="2094558.A0A314UR45"/>
<comment type="similarity">
    <text evidence="2">Belongs to the thiolase-like superfamily. Chalcone/stilbene synthases family.</text>
</comment>
<evidence type="ECO:0000256" key="1">
    <source>
        <dbReference type="ARBA" id="ARBA00005194"/>
    </source>
</evidence>
<evidence type="ECO:0008006" key="11">
    <source>
        <dbReference type="Google" id="ProtNLM"/>
    </source>
</evidence>
<dbReference type="GO" id="GO:0006633">
    <property type="term" value="P:fatty acid biosynthetic process"/>
    <property type="evidence" value="ECO:0007669"/>
    <property type="project" value="UniProtKB-UniPathway"/>
</dbReference>
<dbReference type="EMBL" id="PJQY01003476">
    <property type="protein sequence ID" value="PQM37249.1"/>
    <property type="molecule type" value="Genomic_DNA"/>
</dbReference>
<dbReference type="InterPro" id="IPR001099">
    <property type="entry name" value="Chalcone/stilbene_synt_N"/>
</dbReference>
<dbReference type="FunFam" id="3.40.47.10:FF:000025">
    <property type="entry name" value="Chalcone synthase 2"/>
    <property type="match status" value="1"/>
</dbReference>
<keyword evidence="10" id="KW-1185">Reference proteome</keyword>
<protein>
    <recommendedName>
        <fullName evidence="11">Chalcone synthase</fullName>
    </recommendedName>
</protein>
<feature type="domain" description="Chalcone/stilbene synthase N-terminal" evidence="7">
    <location>
        <begin position="6"/>
        <end position="214"/>
    </location>
</feature>
<dbReference type="OrthoDB" id="1558779at2759"/>
<reference evidence="9 10" key="1">
    <citation type="submission" date="2018-02" db="EMBL/GenBank/DDBJ databases">
        <title>Draft genome of wild Prunus yedoensis var. nudiflora.</title>
        <authorList>
            <person name="Baek S."/>
            <person name="Kim J.-H."/>
            <person name="Choi K."/>
            <person name="Kim G.-B."/>
            <person name="Cho A."/>
            <person name="Jang H."/>
            <person name="Shin C.-H."/>
            <person name="Yu H.-J."/>
            <person name="Mun J.-H."/>
        </authorList>
    </citation>
    <scope>NUCLEOTIDE SEQUENCE [LARGE SCALE GENOMIC DNA]</scope>
    <source>
        <strain evidence="10">cv. Jeju island</strain>
        <tissue evidence="9">Leaf</tissue>
    </source>
</reference>
<dbReference type="CDD" id="cd00831">
    <property type="entry name" value="CHS_like"/>
    <property type="match status" value="1"/>
</dbReference>
<dbReference type="Gene3D" id="3.40.47.10">
    <property type="match status" value="2"/>
</dbReference>
<evidence type="ECO:0000259" key="8">
    <source>
        <dbReference type="Pfam" id="PF08541"/>
    </source>
</evidence>
<dbReference type="PANTHER" id="PTHR11877">
    <property type="entry name" value="HYDROXYMETHYLGLUTARYL-COA SYNTHASE"/>
    <property type="match status" value="1"/>
</dbReference>
<accession>A0A314UR45</accession>
<dbReference type="PROSITE" id="PS00441">
    <property type="entry name" value="CHALCONE_SYNTH"/>
    <property type="match status" value="1"/>
</dbReference>
<comment type="caution">
    <text evidence="9">The sequence shown here is derived from an EMBL/GenBank/DDBJ whole genome shotgun (WGS) entry which is preliminary data.</text>
</comment>
<evidence type="ECO:0000259" key="7">
    <source>
        <dbReference type="Pfam" id="PF00195"/>
    </source>
</evidence>
<evidence type="ECO:0000256" key="4">
    <source>
        <dbReference type="ARBA" id="ARBA00022679"/>
    </source>
</evidence>
<evidence type="ECO:0000313" key="10">
    <source>
        <dbReference type="Proteomes" id="UP000250321"/>
    </source>
</evidence>
<proteinExistence type="inferred from homology"/>
<dbReference type="InterPro" id="IPR016039">
    <property type="entry name" value="Thiolase-like"/>
</dbReference>
<dbReference type="SUPFAM" id="SSF53901">
    <property type="entry name" value="Thiolase-like"/>
    <property type="match status" value="2"/>
</dbReference>
<dbReference type="AlphaFoldDB" id="A0A314UR45"/>
<sequence length="338" mass="37047">MSVSRIEAKSPAAILAIGTANPANCYYQQDYPDFLFRVTNSNHMTELKDKFKRICEKSTIKKRYLHITEEILKANPNICRYKAPSLDPRQDMLIPEVPKLGKEAALKAIEEWGQPISNITHLIFCTASCLDMPGADFQLVKLLGLDPSVNRFMIYQQGCFAGGTALRLAKDVAENNPGARVLVVCCEITTSLFQAPTESHVDVLVGQALFSDDVPKLVGANIEELLVKGFSEIDGINKDWNSLFYSIHPGGPAILDKVAEKLGLSEGKLRATRHVLREYGNMGAPSVLFILDEMRKKSMEEGKATTGEGLEWGVLIGIGPGLTVETVVLRSVPIATAN</sequence>
<evidence type="ECO:0000313" key="9">
    <source>
        <dbReference type="EMBL" id="PQM37249.1"/>
    </source>
</evidence>
<organism evidence="9 10">
    <name type="scientific">Prunus yedoensis var. nudiflora</name>
    <dbReference type="NCBI Taxonomy" id="2094558"/>
    <lineage>
        <taxon>Eukaryota</taxon>
        <taxon>Viridiplantae</taxon>
        <taxon>Streptophyta</taxon>
        <taxon>Embryophyta</taxon>
        <taxon>Tracheophyta</taxon>
        <taxon>Spermatophyta</taxon>
        <taxon>Magnoliopsida</taxon>
        <taxon>eudicotyledons</taxon>
        <taxon>Gunneridae</taxon>
        <taxon>Pentapetalae</taxon>
        <taxon>rosids</taxon>
        <taxon>fabids</taxon>
        <taxon>Rosales</taxon>
        <taxon>Rosaceae</taxon>
        <taxon>Amygdaloideae</taxon>
        <taxon>Amygdaleae</taxon>
        <taxon>Prunus</taxon>
    </lineage>
</organism>
<keyword evidence="5" id="KW-0012">Acyltransferase</keyword>
<comment type="pathway">
    <text evidence="1">Lipid metabolism; fatty acid biosynthesis.</text>
</comment>
<evidence type="ECO:0000256" key="2">
    <source>
        <dbReference type="ARBA" id="ARBA00005531"/>
    </source>
</evidence>
<dbReference type="PIRSF" id="PIRSF000451">
    <property type="entry name" value="PKS_III"/>
    <property type="match status" value="1"/>
</dbReference>
<comment type="subunit">
    <text evidence="3">Homodimer.</text>
</comment>
<dbReference type="GO" id="GO:0016747">
    <property type="term" value="F:acyltransferase activity, transferring groups other than amino-acyl groups"/>
    <property type="evidence" value="ECO:0007669"/>
    <property type="project" value="InterPro"/>
</dbReference>
<evidence type="ECO:0000256" key="3">
    <source>
        <dbReference type="ARBA" id="ARBA00011738"/>
    </source>
</evidence>
<dbReference type="InterPro" id="IPR013747">
    <property type="entry name" value="ACP_syn_III_C"/>
</dbReference>
<dbReference type="PANTHER" id="PTHR11877:SF14">
    <property type="entry name" value="CHALCONE SYNTHASE"/>
    <property type="match status" value="1"/>
</dbReference>
<dbReference type="InterPro" id="IPR011141">
    <property type="entry name" value="Polyketide_synthase_type-III"/>
</dbReference>
<dbReference type="UniPathway" id="UPA00094"/>
<gene>
    <name evidence="9" type="ORF">Pyn_40808</name>
</gene>
<dbReference type="GO" id="GO:0030639">
    <property type="term" value="P:polyketide biosynthetic process"/>
    <property type="evidence" value="ECO:0007669"/>
    <property type="project" value="TreeGrafter"/>
</dbReference>
<name>A0A314UR45_PRUYE</name>
<keyword evidence="4" id="KW-0808">Transferase</keyword>